<dbReference type="Proteomes" id="UP000076727">
    <property type="component" value="Unassembled WGS sequence"/>
</dbReference>
<dbReference type="AlphaFoldDB" id="A0A165KSJ6"/>
<reference evidence="1 2" key="1">
    <citation type="journal article" date="2016" name="Mol. Biol. Evol.">
        <title>Comparative Genomics of Early-Diverging Mushroom-Forming Fungi Provides Insights into the Origins of Lignocellulose Decay Capabilities.</title>
        <authorList>
            <person name="Nagy L.G."/>
            <person name="Riley R."/>
            <person name="Tritt A."/>
            <person name="Adam C."/>
            <person name="Daum C."/>
            <person name="Floudas D."/>
            <person name="Sun H."/>
            <person name="Yadav J.S."/>
            <person name="Pangilinan J."/>
            <person name="Larsson K.H."/>
            <person name="Matsuura K."/>
            <person name="Barry K."/>
            <person name="Labutti K."/>
            <person name="Kuo R."/>
            <person name="Ohm R.A."/>
            <person name="Bhattacharya S.S."/>
            <person name="Shirouzu T."/>
            <person name="Yoshinaga Y."/>
            <person name="Martin F.M."/>
            <person name="Grigoriev I.V."/>
            <person name="Hibbett D.S."/>
        </authorList>
    </citation>
    <scope>NUCLEOTIDE SEQUENCE [LARGE SCALE GENOMIC DNA]</scope>
    <source>
        <strain evidence="1 2">L-15889</strain>
    </source>
</reference>
<keyword evidence="2" id="KW-1185">Reference proteome</keyword>
<name>A0A165KSJ6_9APHY</name>
<accession>A0A165KSJ6</accession>
<evidence type="ECO:0000313" key="2">
    <source>
        <dbReference type="Proteomes" id="UP000076727"/>
    </source>
</evidence>
<evidence type="ECO:0000313" key="1">
    <source>
        <dbReference type="EMBL" id="KZT63529.1"/>
    </source>
</evidence>
<dbReference type="EMBL" id="KV429175">
    <property type="protein sequence ID" value="KZT63529.1"/>
    <property type="molecule type" value="Genomic_DNA"/>
</dbReference>
<organism evidence="1 2">
    <name type="scientific">Daedalea quercina L-15889</name>
    <dbReference type="NCBI Taxonomy" id="1314783"/>
    <lineage>
        <taxon>Eukaryota</taxon>
        <taxon>Fungi</taxon>
        <taxon>Dikarya</taxon>
        <taxon>Basidiomycota</taxon>
        <taxon>Agaricomycotina</taxon>
        <taxon>Agaricomycetes</taxon>
        <taxon>Polyporales</taxon>
        <taxon>Fomitopsis</taxon>
    </lineage>
</organism>
<sequence>MSPLILLPPQLSMTSRGFAVVCLIQPRRFVYTVALSVMSSELKHSCSAPGKAGHKGTAHGRNKAWSTAICSIWLTRREVWIRKARLTYQLGSVAPPERRGLSRIKQKIRVAMQHTSLGGLDNVVNFGENNMHSYQLLAITGSFMCGLLSGPHRITDADAMTLSRRCSDSVSVAQQYKHA</sequence>
<gene>
    <name evidence="1" type="ORF">DAEQUDRAFT_117339</name>
</gene>
<protein>
    <submittedName>
        <fullName evidence="1">Uncharacterized protein</fullName>
    </submittedName>
</protein>
<proteinExistence type="predicted"/>